<dbReference type="SUPFAM" id="SSF54826">
    <property type="entry name" value="Enolase N-terminal domain-like"/>
    <property type="match status" value="1"/>
</dbReference>
<dbReference type="SFLD" id="SFLDF00010">
    <property type="entry name" value="dipeptide_epimerase"/>
    <property type="match status" value="1"/>
</dbReference>
<evidence type="ECO:0000256" key="3">
    <source>
        <dbReference type="ARBA" id="ARBA00022723"/>
    </source>
</evidence>
<dbReference type="GO" id="GO:0009063">
    <property type="term" value="P:amino acid catabolic process"/>
    <property type="evidence" value="ECO:0007669"/>
    <property type="project" value="InterPro"/>
</dbReference>
<comment type="similarity">
    <text evidence="2">Belongs to the mandelate racemase/muconate lactonizing enzyme family.</text>
</comment>
<dbReference type="PANTHER" id="PTHR48080:SF3">
    <property type="entry name" value="ENOLASE SUPERFAMILY MEMBER DDB_G0284701"/>
    <property type="match status" value="1"/>
</dbReference>
<dbReference type="Gene3D" id="3.30.390.10">
    <property type="entry name" value="Enolase-like, N-terminal domain"/>
    <property type="match status" value="1"/>
</dbReference>
<dbReference type="InterPro" id="IPR018110">
    <property type="entry name" value="Mandel_Rmase/mucon_lact_enz_CS"/>
</dbReference>
<dbReference type="InterPro" id="IPR036849">
    <property type="entry name" value="Enolase-like_C_sf"/>
</dbReference>
<dbReference type="Proteomes" id="UP000605784">
    <property type="component" value="Unassembled WGS sequence"/>
</dbReference>
<proteinExistence type="inferred from homology"/>
<dbReference type="Gene3D" id="3.20.20.120">
    <property type="entry name" value="Enolase-like C-terminal domain"/>
    <property type="match status" value="1"/>
</dbReference>
<gene>
    <name evidence="7" type="ORF">GCM10009030_17940</name>
</gene>
<protein>
    <submittedName>
        <fullName evidence="7">Dipeptide epimerase</fullName>
    </submittedName>
</protein>
<name>A0A830GM86_9EURY</name>
<comment type="caution">
    <text evidence="7">The sequence shown here is derived from an EMBL/GenBank/DDBJ whole genome shotgun (WGS) entry which is preliminary data.</text>
</comment>
<sequence length="349" mass="37195">MKWHVERYDLPLSTPFGIARRTSETTSTVVVELTHDGTTGVGAATPTEYYGETPSSVAETLPDLLTTVETVGDPHAGQRIERRLHEQAPHQPAARTAVSIALADLAARTLDVPLYRQWGLDPERVPPTSYTVGIDPPERMAEKAVAAVEAGFSTLKVKLGTDADRDRFEAVREAVPDADIRVDANAAWDPEQAVTAAGWLEDADVTMLEQPVAADDIEGLRRVTRSTAMPVCADESCVVPTDVPRVADACDVVNVKLVKCGGLRAAMRLVHAADAHRLATMLGCMVESNAAIAAAAHLAPLVDYADLDGALLLDDDPYDGVPIDDDVFELQAVESGTGVRPNPGFDGGD</sequence>
<reference evidence="7" key="1">
    <citation type="journal article" date="2014" name="Int. J. Syst. Evol. Microbiol.">
        <title>Complete genome sequence of Corynebacterium casei LMG S-19264T (=DSM 44701T), isolated from a smear-ripened cheese.</title>
        <authorList>
            <consortium name="US DOE Joint Genome Institute (JGI-PGF)"/>
            <person name="Walter F."/>
            <person name="Albersmeier A."/>
            <person name="Kalinowski J."/>
            <person name="Ruckert C."/>
        </authorList>
    </citation>
    <scope>NUCLEOTIDE SEQUENCE</scope>
    <source>
        <strain evidence="7">JCM 17820</strain>
    </source>
</reference>
<dbReference type="InterPro" id="IPR029065">
    <property type="entry name" value="Enolase_C-like"/>
</dbReference>
<dbReference type="Pfam" id="PF02746">
    <property type="entry name" value="MR_MLE_N"/>
    <property type="match status" value="1"/>
</dbReference>
<dbReference type="EMBL" id="BMOU01000002">
    <property type="protein sequence ID" value="GGN92999.1"/>
    <property type="molecule type" value="Genomic_DNA"/>
</dbReference>
<dbReference type="SFLD" id="SFLDG00180">
    <property type="entry name" value="muconate_cycloisomerase"/>
    <property type="match status" value="2"/>
</dbReference>
<evidence type="ECO:0000259" key="6">
    <source>
        <dbReference type="SMART" id="SM00922"/>
    </source>
</evidence>
<keyword evidence="8" id="KW-1185">Reference proteome</keyword>
<dbReference type="SFLD" id="SFLDS00001">
    <property type="entry name" value="Enolase"/>
    <property type="match status" value="2"/>
</dbReference>
<evidence type="ECO:0000256" key="1">
    <source>
        <dbReference type="ARBA" id="ARBA00001946"/>
    </source>
</evidence>
<dbReference type="PANTHER" id="PTHR48080">
    <property type="entry name" value="D-GALACTONATE DEHYDRATASE-RELATED"/>
    <property type="match status" value="1"/>
</dbReference>
<evidence type="ECO:0000256" key="2">
    <source>
        <dbReference type="ARBA" id="ARBA00008031"/>
    </source>
</evidence>
<feature type="domain" description="Mandelate racemase/muconate lactonizing enzyme C-terminal" evidence="6">
    <location>
        <begin position="137"/>
        <end position="230"/>
    </location>
</feature>
<dbReference type="InterPro" id="IPR013342">
    <property type="entry name" value="Mandelate_racemase_C"/>
</dbReference>
<keyword evidence="3" id="KW-0479">Metal-binding</keyword>
<dbReference type="Pfam" id="PF13378">
    <property type="entry name" value="MR_MLE_C"/>
    <property type="match status" value="1"/>
</dbReference>
<evidence type="ECO:0000313" key="7">
    <source>
        <dbReference type="EMBL" id="GGN92999.1"/>
    </source>
</evidence>
<dbReference type="GO" id="GO:0016855">
    <property type="term" value="F:racemase and epimerase activity, acting on amino acids and derivatives"/>
    <property type="evidence" value="ECO:0007669"/>
    <property type="project" value="InterPro"/>
</dbReference>
<accession>A0A830GM86</accession>
<dbReference type="InterPro" id="IPR034603">
    <property type="entry name" value="Dipeptide_epimerase"/>
</dbReference>
<dbReference type="PROSITE" id="PS00909">
    <property type="entry name" value="MR_MLE_2"/>
    <property type="match status" value="1"/>
</dbReference>
<dbReference type="GO" id="GO:0046872">
    <property type="term" value="F:metal ion binding"/>
    <property type="evidence" value="ECO:0007669"/>
    <property type="project" value="UniProtKB-KW"/>
</dbReference>
<comment type="cofactor">
    <cofactor evidence="1">
        <name>Mg(2+)</name>
        <dbReference type="ChEBI" id="CHEBI:18420"/>
    </cofactor>
</comment>
<dbReference type="SUPFAM" id="SSF51604">
    <property type="entry name" value="Enolase C-terminal domain-like"/>
    <property type="match status" value="1"/>
</dbReference>
<reference evidence="7" key="2">
    <citation type="submission" date="2020-09" db="EMBL/GenBank/DDBJ databases">
        <authorList>
            <person name="Sun Q."/>
            <person name="Ohkuma M."/>
        </authorList>
    </citation>
    <scope>NUCLEOTIDE SEQUENCE</scope>
    <source>
        <strain evidence="7">JCM 17820</strain>
    </source>
</reference>
<dbReference type="AlphaFoldDB" id="A0A830GM86"/>
<dbReference type="InterPro" id="IPR013341">
    <property type="entry name" value="Mandelate_racemase_N_dom"/>
</dbReference>
<keyword evidence="5" id="KW-0413">Isomerase</keyword>
<dbReference type="InterPro" id="IPR034593">
    <property type="entry name" value="DgoD-like"/>
</dbReference>
<evidence type="ECO:0000256" key="5">
    <source>
        <dbReference type="ARBA" id="ARBA00023235"/>
    </source>
</evidence>
<evidence type="ECO:0000313" key="8">
    <source>
        <dbReference type="Proteomes" id="UP000605784"/>
    </source>
</evidence>
<dbReference type="SMART" id="SM00922">
    <property type="entry name" value="MR_MLE"/>
    <property type="match status" value="1"/>
</dbReference>
<organism evidence="7 8">
    <name type="scientific">Haloarcula pellucida</name>
    <dbReference type="NCBI Taxonomy" id="1427151"/>
    <lineage>
        <taxon>Archaea</taxon>
        <taxon>Methanobacteriati</taxon>
        <taxon>Methanobacteriota</taxon>
        <taxon>Stenosarchaea group</taxon>
        <taxon>Halobacteria</taxon>
        <taxon>Halobacteriales</taxon>
        <taxon>Haloarculaceae</taxon>
        <taxon>Haloarcula</taxon>
    </lineage>
</organism>
<dbReference type="RefSeq" id="WP_188996600.1">
    <property type="nucleotide sequence ID" value="NZ_BMOU01000002.1"/>
</dbReference>
<keyword evidence="4" id="KW-0460">Magnesium</keyword>
<dbReference type="CDD" id="cd03319">
    <property type="entry name" value="L-Ala-DL-Glu_epimerase"/>
    <property type="match status" value="1"/>
</dbReference>
<dbReference type="SFLD" id="SFLDF00009">
    <property type="entry name" value="o-succinylbenzoate_synthase"/>
    <property type="match status" value="1"/>
</dbReference>
<dbReference type="InterPro" id="IPR029017">
    <property type="entry name" value="Enolase-like_N"/>
</dbReference>
<evidence type="ECO:0000256" key="4">
    <source>
        <dbReference type="ARBA" id="ARBA00022842"/>
    </source>
</evidence>